<keyword evidence="4" id="KW-1185">Reference proteome</keyword>
<dbReference type="AlphaFoldDB" id="A0A9W9JHF2"/>
<dbReference type="PRINTS" id="PR00301">
    <property type="entry name" value="HEATSHOCK70"/>
</dbReference>
<dbReference type="InterPro" id="IPR043129">
    <property type="entry name" value="ATPase_NBD"/>
</dbReference>
<comment type="caution">
    <text evidence="3">The sequence shown here is derived from an EMBL/GenBank/DDBJ whole genome shotgun (WGS) entry which is preliminary data.</text>
</comment>
<accession>A0A9W9JHF2</accession>
<name>A0A9W9JHF2_9EURO</name>
<dbReference type="EMBL" id="JAPQKQ010000005">
    <property type="protein sequence ID" value="KAJ5196017.1"/>
    <property type="molecule type" value="Genomic_DNA"/>
</dbReference>
<dbReference type="CDD" id="cd10170">
    <property type="entry name" value="ASKHA_NBD_HSP70"/>
    <property type="match status" value="1"/>
</dbReference>
<organism evidence="3 4">
    <name type="scientific">Penicillium cf. viridicatum</name>
    <dbReference type="NCBI Taxonomy" id="2972119"/>
    <lineage>
        <taxon>Eukaryota</taxon>
        <taxon>Fungi</taxon>
        <taxon>Dikarya</taxon>
        <taxon>Ascomycota</taxon>
        <taxon>Pezizomycotina</taxon>
        <taxon>Eurotiomycetes</taxon>
        <taxon>Eurotiomycetidae</taxon>
        <taxon>Eurotiales</taxon>
        <taxon>Aspergillaceae</taxon>
        <taxon>Penicillium</taxon>
    </lineage>
</organism>
<evidence type="ECO:0000256" key="2">
    <source>
        <dbReference type="ARBA" id="ARBA00022840"/>
    </source>
</evidence>
<reference evidence="3" key="2">
    <citation type="journal article" date="2023" name="IMA Fungus">
        <title>Comparative genomic study of the Penicillium genus elucidates a diverse pangenome and 15 lateral gene transfer events.</title>
        <authorList>
            <person name="Petersen C."/>
            <person name="Sorensen T."/>
            <person name="Nielsen M.R."/>
            <person name="Sondergaard T.E."/>
            <person name="Sorensen J.L."/>
            <person name="Fitzpatrick D.A."/>
            <person name="Frisvad J.C."/>
            <person name="Nielsen K.L."/>
        </authorList>
    </citation>
    <scope>NUCLEOTIDE SEQUENCE</scope>
    <source>
        <strain evidence="3">IBT 20477</strain>
    </source>
</reference>
<dbReference type="Pfam" id="PF00012">
    <property type="entry name" value="HSP70"/>
    <property type="match status" value="1"/>
</dbReference>
<dbReference type="InterPro" id="IPR013126">
    <property type="entry name" value="Hsp_70_fam"/>
</dbReference>
<proteinExistence type="predicted"/>
<dbReference type="GO" id="GO:0005524">
    <property type="term" value="F:ATP binding"/>
    <property type="evidence" value="ECO:0007669"/>
    <property type="project" value="UniProtKB-KW"/>
</dbReference>
<reference evidence="3" key="1">
    <citation type="submission" date="2022-11" db="EMBL/GenBank/DDBJ databases">
        <authorList>
            <person name="Petersen C."/>
        </authorList>
    </citation>
    <scope>NUCLEOTIDE SEQUENCE</scope>
    <source>
        <strain evidence="3">IBT 20477</strain>
    </source>
</reference>
<keyword evidence="2" id="KW-0067">ATP-binding</keyword>
<evidence type="ECO:0000256" key="1">
    <source>
        <dbReference type="ARBA" id="ARBA00022741"/>
    </source>
</evidence>
<dbReference type="OrthoDB" id="2963168at2759"/>
<dbReference type="Gene3D" id="3.30.420.40">
    <property type="match status" value="1"/>
</dbReference>
<protein>
    <recommendedName>
        <fullName evidence="5">Actin-like ATPase domain-containing protein</fullName>
    </recommendedName>
</protein>
<dbReference type="GO" id="GO:0140662">
    <property type="term" value="F:ATP-dependent protein folding chaperone"/>
    <property type="evidence" value="ECO:0007669"/>
    <property type="project" value="InterPro"/>
</dbReference>
<evidence type="ECO:0008006" key="5">
    <source>
        <dbReference type="Google" id="ProtNLM"/>
    </source>
</evidence>
<evidence type="ECO:0000313" key="4">
    <source>
        <dbReference type="Proteomes" id="UP001150942"/>
    </source>
</evidence>
<sequence length="622" mass="69857">MLRNGGKYMRKSSEVSTSKKEKYFGWMTKSRQAAMHNCLIIGIDFGTTFSGVSWVTVARFNKEDINVITDWPGTSNDEAKVPTRLSYENGAKEPLWGFQVDNTEQALQWFKLLLLKEEDMWKDLRGSDQLVKARKLLRDWGKTPEDCIADYLRALWKHTLKMIRKGHADYLIESLQFHVVLTVPAIWKDYARTAMQEAAKRAGILDDRSAGETTLILAPEPEAAGLTALLEYGTAISPGEVYVICDAGGGTVDVITYKVGNTQPLELGEAVEGDGALCGGIFIDEDFITKCSKRIGRNWSHFSPAHQNAILEDEWEVDIKSRFSSKDPSAKWLLSIENGPLSGADLEDTSRMPHIKRGIIHFSRKVFDARATPGILKLVATQIDKAQGKGLSVTGIVLVGGLGCSDYLLESLEAKYDSQDIGIYRSEDKDQVRSAICRGAILKGLIAAPIDDYIPNAPRILSTISRTSLGIPMMLDFQEGVHRKKNKIFDEVEGCYKVRDVMHWYIKKGKEVETDRPIKKKMYTSWGMEDHLPSSLNFQIFQCESEHPPKYKTHLVTLHSTIEFQLGNFGYSAWEVHTASNGRRFKKLCYILEMVPSGASTEISVWIEGQRLGSKYISVQFD</sequence>
<gene>
    <name evidence="3" type="ORF">N7449_006496</name>
</gene>
<dbReference type="PANTHER" id="PTHR14187">
    <property type="entry name" value="ALPHA KINASE/ELONGATION FACTOR 2 KINASE"/>
    <property type="match status" value="1"/>
</dbReference>
<dbReference type="SUPFAM" id="SSF53067">
    <property type="entry name" value="Actin-like ATPase domain"/>
    <property type="match status" value="2"/>
</dbReference>
<keyword evidence="1" id="KW-0547">Nucleotide-binding</keyword>
<dbReference type="Proteomes" id="UP001150942">
    <property type="component" value="Unassembled WGS sequence"/>
</dbReference>
<evidence type="ECO:0000313" key="3">
    <source>
        <dbReference type="EMBL" id="KAJ5196017.1"/>
    </source>
</evidence>
<dbReference type="PANTHER" id="PTHR14187:SF5">
    <property type="entry name" value="HEAT SHOCK 70 KDA PROTEIN 12A"/>
    <property type="match status" value="1"/>
</dbReference>